<sequence>MRLLHTSDWHLGRTFHGASLIEAQRAVLQEIIDITINQQVDVVLISGDIYDRALPHVDAVQLCNWVLRELRATGATVVITSGNHDSASRLGFGADLLDSAGVHIIADLERMLRPVICQAEDHQVAIYGIPYLEPRMVMERLGATHASHEAVVSAAITRIQENLEQQRQAGTPVVSIAMAHLFAAGGIGSDSERELSTGNLDVVSAELFENFDYSALGHLHGRQKVKDNVRYSGSPLAYSFSEAKQIKGVWVIDTSAQGIESIQEVLLAVPKDLAILKGNLEDLLDDEQFEYAVAAWCQVTLTDRERPADAMARVRTRFPDTVVLNFAPEGGDENEKPSTYAERMAKATSTEQVVGDFMEHVRERAADEAEREVITSVIRATREAKVSQ</sequence>
<proteinExistence type="inferred from homology"/>
<dbReference type="NCBIfam" id="TIGR00619">
    <property type="entry name" value="sbcd"/>
    <property type="match status" value="1"/>
</dbReference>
<evidence type="ECO:0000256" key="6">
    <source>
        <dbReference type="ARBA" id="ARBA00022839"/>
    </source>
</evidence>
<evidence type="ECO:0000256" key="3">
    <source>
        <dbReference type="ARBA" id="ARBA00013365"/>
    </source>
</evidence>
<dbReference type="AlphaFoldDB" id="A0A4Y8U1H9"/>
<name>A0A4Y8U1H9_9MICC</name>
<dbReference type="Pfam" id="PF00149">
    <property type="entry name" value="Metallophos"/>
    <property type="match status" value="1"/>
</dbReference>
<dbReference type="InterPro" id="IPR026843">
    <property type="entry name" value="SbcD_C"/>
</dbReference>
<accession>A0A4Y8U1H9</accession>
<dbReference type="InterPro" id="IPR041796">
    <property type="entry name" value="Mre11_N"/>
</dbReference>
<dbReference type="SUPFAM" id="SSF56300">
    <property type="entry name" value="Metallo-dependent phosphatases"/>
    <property type="match status" value="1"/>
</dbReference>
<dbReference type="EMBL" id="SPDS01000001">
    <property type="protein sequence ID" value="TFH57544.1"/>
    <property type="molecule type" value="Genomic_DNA"/>
</dbReference>
<dbReference type="Proteomes" id="UP000297638">
    <property type="component" value="Unassembled WGS sequence"/>
</dbReference>
<evidence type="ECO:0000259" key="9">
    <source>
        <dbReference type="Pfam" id="PF12320"/>
    </source>
</evidence>
<dbReference type="InterPro" id="IPR004843">
    <property type="entry name" value="Calcineurin-like_PHP"/>
</dbReference>
<dbReference type="GO" id="GO:0006260">
    <property type="term" value="P:DNA replication"/>
    <property type="evidence" value="ECO:0007669"/>
    <property type="project" value="UniProtKB-KW"/>
</dbReference>
<evidence type="ECO:0000313" key="10">
    <source>
        <dbReference type="EMBL" id="TFH57544.1"/>
    </source>
</evidence>
<comment type="function">
    <text evidence="7">SbcCD cleaves DNA hairpin structures. These structures can inhibit DNA replication and are intermediates in certain DNA recombination reactions. The complex acts as a 3'-&gt;5' double strand exonuclease that can open hairpins. It also has a 5' single-strand endonuclease activity.</text>
</comment>
<dbReference type="Pfam" id="PF12320">
    <property type="entry name" value="SbcD_C"/>
    <property type="match status" value="1"/>
</dbReference>
<dbReference type="PANTHER" id="PTHR30337:SF0">
    <property type="entry name" value="NUCLEASE SBCCD SUBUNIT D"/>
    <property type="match status" value="1"/>
</dbReference>
<dbReference type="GO" id="GO:0008408">
    <property type="term" value="F:3'-5' exonuclease activity"/>
    <property type="evidence" value="ECO:0007669"/>
    <property type="project" value="InterPro"/>
</dbReference>
<keyword evidence="7" id="KW-0235">DNA replication</keyword>
<dbReference type="PANTHER" id="PTHR30337">
    <property type="entry name" value="COMPONENT OF ATP-DEPENDENT DSDNA EXONUCLEASE"/>
    <property type="match status" value="1"/>
</dbReference>
<evidence type="ECO:0000256" key="7">
    <source>
        <dbReference type="RuleBase" id="RU363069"/>
    </source>
</evidence>
<comment type="similarity">
    <text evidence="1 7">Belongs to the SbcD family.</text>
</comment>
<keyword evidence="6 7" id="KW-0269">Exonuclease</keyword>
<organism evidence="10 11">
    <name type="scientific">Glutamicibacter arilaitensis</name>
    <dbReference type="NCBI Taxonomy" id="256701"/>
    <lineage>
        <taxon>Bacteria</taxon>
        <taxon>Bacillati</taxon>
        <taxon>Actinomycetota</taxon>
        <taxon>Actinomycetes</taxon>
        <taxon>Micrococcales</taxon>
        <taxon>Micrococcaceae</taxon>
        <taxon>Glutamicibacter</taxon>
    </lineage>
</organism>
<evidence type="ECO:0000256" key="2">
    <source>
        <dbReference type="ARBA" id="ARBA00011322"/>
    </source>
</evidence>
<comment type="caution">
    <text evidence="10">The sequence shown here is derived from an EMBL/GenBank/DDBJ whole genome shotgun (WGS) entry which is preliminary data.</text>
</comment>
<keyword evidence="4 7" id="KW-0540">Nuclease</keyword>
<keyword evidence="5 7" id="KW-0378">Hydrolase</keyword>
<dbReference type="RefSeq" id="WP_134780452.1">
    <property type="nucleotide sequence ID" value="NZ_JBQDNZ010000027.1"/>
</dbReference>
<feature type="domain" description="Nuclease SbcCD subunit D C-terminal" evidence="9">
    <location>
        <begin position="270"/>
        <end position="360"/>
    </location>
</feature>
<keyword evidence="7" id="KW-0233">DNA recombination</keyword>
<evidence type="ECO:0000256" key="5">
    <source>
        <dbReference type="ARBA" id="ARBA00022801"/>
    </source>
</evidence>
<dbReference type="InterPro" id="IPR050535">
    <property type="entry name" value="DNA_Repair-Maintenance_Comp"/>
</dbReference>
<evidence type="ECO:0000256" key="1">
    <source>
        <dbReference type="ARBA" id="ARBA00010555"/>
    </source>
</evidence>
<evidence type="ECO:0000259" key="8">
    <source>
        <dbReference type="Pfam" id="PF00149"/>
    </source>
</evidence>
<comment type="subunit">
    <text evidence="2 7">Heterodimer of SbcC and SbcD.</text>
</comment>
<reference evidence="10 11" key="1">
    <citation type="submission" date="2019-03" db="EMBL/GenBank/DDBJ databases">
        <title>Glutamicibacter sp. LJH19 genome.</title>
        <authorList>
            <person name="Sinai Borker S."/>
            <person name="Kumar R."/>
        </authorList>
    </citation>
    <scope>NUCLEOTIDE SEQUENCE [LARGE SCALE GENOMIC DNA]</scope>
    <source>
        <strain evidence="10 11">LJH19</strain>
    </source>
</reference>
<dbReference type="Gene3D" id="3.60.21.10">
    <property type="match status" value="1"/>
</dbReference>
<dbReference type="GO" id="GO:0006310">
    <property type="term" value="P:DNA recombination"/>
    <property type="evidence" value="ECO:0007669"/>
    <property type="project" value="UniProtKB-KW"/>
</dbReference>
<feature type="domain" description="Calcineurin-like phosphoesterase" evidence="8">
    <location>
        <begin position="1"/>
        <end position="92"/>
    </location>
</feature>
<dbReference type="GO" id="GO:0004519">
    <property type="term" value="F:endonuclease activity"/>
    <property type="evidence" value="ECO:0007669"/>
    <property type="project" value="UniProtKB-KW"/>
</dbReference>
<dbReference type="InterPro" id="IPR004593">
    <property type="entry name" value="SbcD"/>
</dbReference>
<keyword evidence="7" id="KW-0255">Endonuclease</keyword>
<dbReference type="CDD" id="cd00840">
    <property type="entry name" value="MPP_Mre11_N"/>
    <property type="match status" value="1"/>
</dbReference>
<protein>
    <recommendedName>
        <fullName evidence="3 7">Nuclease SbcCD subunit D</fullName>
    </recommendedName>
</protein>
<evidence type="ECO:0000256" key="4">
    <source>
        <dbReference type="ARBA" id="ARBA00022722"/>
    </source>
</evidence>
<dbReference type="InterPro" id="IPR029052">
    <property type="entry name" value="Metallo-depent_PP-like"/>
</dbReference>
<gene>
    <name evidence="7" type="primary">sbcD</name>
    <name evidence="10" type="ORF">EXY26_11410</name>
</gene>
<evidence type="ECO:0000313" key="11">
    <source>
        <dbReference type="Proteomes" id="UP000297638"/>
    </source>
</evidence>